<protein>
    <submittedName>
        <fullName evidence="2">GNAT family N-acetyltransferase</fullName>
    </submittedName>
</protein>
<dbReference type="InterPro" id="IPR000182">
    <property type="entry name" value="GNAT_dom"/>
</dbReference>
<dbReference type="RefSeq" id="WP_277733324.1">
    <property type="nucleotide sequence ID" value="NZ_CP120733.1"/>
</dbReference>
<sequence length="374" mass="44554">MLKPDSAKIEEFEDVIKLINKVFRVSRGYNPTMQQEFPLLLNKDNINNMIVIKENGKIVSDVNYLIQDVLIQGINIKVASIGAVCTDPEHEGKRYSSKILDKVEEKMHDDGVDIVLISGDRSLYTRRMCSKVKNFYKYTLMPKDISLNIDIEEYDEKYKKEMIQIYNQNSTRYFRTREQFEILLKSATVPWGNYTYKKLVIRKDDKLIGYMIIRIIDNEEKKLGQIIELNLPCNYVHDTISYLAYKYDLNYLDYWVHVKDYKNHIEKYDEVCIDYLHGTIKIINYEKMCKSLYNYFIQYADKKVLDNIEFKELSGKYLIKYKDEELLIEDVECLNKLFFEGKIREDLSKKPNIEKFIKNVFPINFVWPANLNYQ</sequence>
<feature type="domain" description="N-acetyltransferase" evidence="1">
    <location>
        <begin position="1"/>
        <end position="152"/>
    </location>
</feature>
<dbReference type="PANTHER" id="PTHR37817">
    <property type="entry name" value="N-ACETYLTRANSFERASE EIS"/>
    <property type="match status" value="1"/>
</dbReference>
<dbReference type="Pfam" id="PF13527">
    <property type="entry name" value="Acetyltransf_9"/>
    <property type="match status" value="1"/>
</dbReference>
<dbReference type="PANTHER" id="PTHR37817:SF1">
    <property type="entry name" value="N-ACETYLTRANSFERASE EIS"/>
    <property type="match status" value="1"/>
</dbReference>
<name>A0ABY8EED8_9FIRM</name>
<dbReference type="EMBL" id="CP120733">
    <property type="protein sequence ID" value="WFD11301.1"/>
    <property type="molecule type" value="Genomic_DNA"/>
</dbReference>
<dbReference type="SUPFAM" id="SSF55729">
    <property type="entry name" value="Acyl-CoA N-acyltransferases (Nat)"/>
    <property type="match status" value="1"/>
</dbReference>
<evidence type="ECO:0000259" key="1">
    <source>
        <dbReference type="PROSITE" id="PS51186"/>
    </source>
</evidence>
<proteinExistence type="predicted"/>
<dbReference type="InterPro" id="IPR051554">
    <property type="entry name" value="Acetyltransferase_Eis"/>
</dbReference>
<gene>
    <name evidence="2" type="ORF">P4S50_04280</name>
</gene>
<dbReference type="PROSITE" id="PS51186">
    <property type="entry name" value="GNAT"/>
    <property type="match status" value="1"/>
</dbReference>
<dbReference type="Proteomes" id="UP001222800">
    <property type="component" value="Chromosome"/>
</dbReference>
<dbReference type="InterPro" id="IPR016181">
    <property type="entry name" value="Acyl_CoA_acyltransferase"/>
</dbReference>
<accession>A0ABY8EED8</accession>
<evidence type="ECO:0000313" key="2">
    <source>
        <dbReference type="EMBL" id="WFD11301.1"/>
    </source>
</evidence>
<dbReference type="Gene3D" id="3.40.630.30">
    <property type="match status" value="1"/>
</dbReference>
<evidence type="ECO:0000313" key="3">
    <source>
        <dbReference type="Proteomes" id="UP001222800"/>
    </source>
</evidence>
<reference evidence="2 3" key="1">
    <citation type="submission" date="2023-03" db="EMBL/GenBank/DDBJ databases">
        <title>Complete genome sequence of Tepidibacter sp. SWIR-1, isolated from a deep-sea hydrothermal vent.</title>
        <authorList>
            <person name="Li X."/>
        </authorList>
    </citation>
    <scope>NUCLEOTIDE SEQUENCE [LARGE SCALE GENOMIC DNA]</scope>
    <source>
        <strain evidence="2 3">SWIR-1</strain>
    </source>
</reference>
<keyword evidence="3" id="KW-1185">Reference proteome</keyword>
<organism evidence="2 3">
    <name type="scientific">Tepidibacter hydrothermalis</name>
    <dbReference type="NCBI Taxonomy" id="3036126"/>
    <lineage>
        <taxon>Bacteria</taxon>
        <taxon>Bacillati</taxon>
        <taxon>Bacillota</taxon>
        <taxon>Clostridia</taxon>
        <taxon>Peptostreptococcales</taxon>
        <taxon>Peptostreptococcaceae</taxon>
        <taxon>Tepidibacter</taxon>
    </lineage>
</organism>